<dbReference type="SUPFAM" id="SSF51905">
    <property type="entry name" value="FAD/NAD(P)-binding domain"/>
    <property type="match status" value="1"/>
</dbReference>
<name>A0A852SVT9_9MICO</name>
<evidence type="ECO:0000313" key="7">
    <source>
        <dbReference type="Proteomes" id="UP000589620"/>
    </source>
</evidence>
<dbReference type="GO" id="GO:0008115">
    <property type="term" value="F:sarcosine oxidase activity"/>
    <property type="evidence" value="ECO:0007669"/>
    <property type="project" value="UniProtKB-EC"/>
</dbReference>
<proteinExistence type="predicted"/>
<keyword evidence="2" id="KW-0285">Flavoprotein</keyword>
<dbReference type="EMBL" id="JACCBJ010000001">
    <property type="protein sequence ID" value="NYD73129.1"/>
    <property type="molecule type" value="Genomic_DNA"/>
</dbReference>
<dbReference type="PANTHER" id="PTHR10961">
    <property type="entry name" value="PEROXISOMAL SARCOSINE OXIDASE"/>
    <property type="match status" value="1"/>
</dbReference>
<dbReference type="InterPro" id="IPR036188">
    <property type="entry name" value="FAD/NAD-bd_sf"/>
</dbReference>
<keyword evidence="4 6" id="KW-0560">Oxidoreductase</keyword>
<evidence type="ECO:0000256" key="3">
    <source>
        <dbReference type="ARBA" id="ARBA00022827"/>
    </source>
</evidence>
<keyword evidence="3" id="KW-0274">FAD</keyword>
<dbReference type="RefSeq" id="WP_179454598.1">
    <property type="nucleotide sequence ID" value="NZ_BAAAPX010000001.1"/>
</dbReference>
<evidence type="ECO:0000259" key="5">
    <source>
        <dbReference type="Pfam" id="PF01266"/>
    </source>
</evidence>
<dbReference type="Pfam" id="PF01266">
    <property type="entry name" value="DAO"/>
    <property type="match status" value="1"/>
</dbReference>
<reference evidence="6 7" key="1">
    <citation type="submission" date="2020-07" db="EMBL/GenBank/DDBJ databases">
        <title>Sequencing the genomes of 1000 actinobacteria strains.</title>
        <authorList>
            <person name="Klenk H.-P."/>
        </authorList>
    </citation>
    <scope>NUCLEOTIDE SEQUENCE [LARGE SCALE GENOMIC DNA]</scope>
    <source>
        <strain evidence="6 7">DSM 23871</strain>
    </source>
</reference>
<protein>
    <submittedName>
        <fullName evidence="6">Sarcosine oxidase</fullName>
        <ecNumber evidence="6">1.5.3.1</ecNumber>
    </submittedName>
</protein>
<dbReference type="Gene3D" id="3.30.9.10">
    <property type="entry name" value="D-Amino Acid Oxidase, subunit A, domain 2"/>
    <property type="match status" value="1"/>
</dbReference>
<feature type="domain" description="FAD dependent oxidoreductase" evidence="5">
    <location>
        <begin position="5"/>
        <end position="355"/>
    </location>
</feature>
<dbReference type="Gene3D" id="3.50.50.60">
    <property type="entry name" value="FAD/NAD(P)-binding domain"/>
    <property type="match status" value="1"/>
</dbReference>
<dbReference type="AlphaFoldDB" id="A0A852SVT9"/>
<evidence type="ECO:0000256" key="2">
    <source>
        <dbReference type="ARBA" id="ARBA00022630"/>
    </source>
</evidence>
<dbReference type="EC" id="1.5.3.1" evidence="6"/>
<dbReference type="PANTHER" id="PTHR10961:SF7">
    <property type="entry name" value="FAD DEPENDENT OXIDOREDUCTASE DOMAIN-CONTAINING PROTEIN"/>
    <property type="match status" value="1"/>
</dbReference>
<dbReference type="InterPro" id="IPR006076">
    <property type="entry name" value="FAD-dep_OxRdtase"/>
</dbReference>
<accession>A0A852SVT9</accession>
<sequence>MATSVIVIGAGVVGAATAWSLAREGASVLLLEAFERGHDRGSSHGATRIFRHGYAEQDYVELSVRALQGWKELERATGRTLLDATGALDHGDPAALKAIAAAQDAAGLPYERLTAAEAEVRWPGLRFEEHVLFSPGGGRLRAADAVESLLDAAERAGAQLRFGARVTAVYESGDGVTVTAGDDAHTADAVVVAAGSWTPLLLRPLLAANGVELPTVRVTEEQPAHFPLLPGPADTESAWPSFVHHPTRDGVAGAYGLLTPGEGVKVGFHGVGPEIDPDARDRSIDPDRLEQLQRYVAEWVPGVDATRPEGISCLYDSTEQEDFVLDRVGRVVIATGFSGHGFKFGPALGDVLARLALHGEKAAPRFRVAVAPPGA</sequence>
<comment type="caution">
    <text evidence="6">The sequence shown here is derived from an EMBL/GenBank/DDBJ whole genome shotgun (WGS) entry which is preliminary data.</text>
</comment>
<organism evidence="6 7">
    <name type="scientific">Leifsonia soli</name>
    <dbReference type="NCBI Taxonomy" id="582665"/>
    <lineage>
        <taxon>Bacteria</taxon>
        <taxon>Bacillati</taxon>
        <taxon>Actinomycetota</taxon>
        <taxon>Actinomycetes</taxon>
        <taxon>Micrococcales</taxon>
        <taxon>Microbacteriaceae</taxon>
        <taxon>Leifsonia</taxon>
    </lineage>
</organism>
<dbReference type="GO" id="GO:0050660">
    <property type="term" value="F:flavin adenine dinucleotide binding"/>
    <property type="evidence" value="ECO:0007669"/>
    <property type="project" value="InterPro"/>
</dbReference>
<dbReference type="Proteomes" id="UP000589620">
    <property type="component" value="Unassembled WGS sequence"/>
</dbReference>
<evidence type="ECO:0000313" key="6">
    <source>
        <dbReference type="EMBL" id="NYD73129.1"/>
    </source>
</evidence>
<dbReference type="SUPFAM" id="SSF54373">
    <property type="entry name" value="FAD-linked reductases, C-terminal domain"/>
    <property type="match status" value="1"/>
</dbReference>
<keyword evidence="7" id="KW-1185">Reference proteome</keyword>
<dbReference type="InterPro" id="IPR045170">
    <property type="entry name" value="MTOX"/>
</dbReference>
<evidence type="ECO:0000256" key="1">
    <source>
        <dbReference type="ARBA" id="ARBA00001974"/>
    </source>
</evidence>
<gene>
    <name evidence="6" type="ORF">BJ963_000648</name>
</gene>
<comment type="cofactor">
    <cofactor evidence="1">
        <name>FAD</name>
        <dbReference type="ChEBI" id="CHEBI:57692"/>
    </cofactor>
</comment>
<evidence type="ECO:0000256" key="4">
    <source>
        <dbReference type="ARBA" id="ARBA00023002"/>
    </source>
</evidence>